<evidence type="ECO:0000313" key="1">
    <source>
        <dbReference type="EMBL" id="PLA56197.1"/>
    </source>
</evidence>
<comment type="caution">
    <text evidence="1">The sequence shown here is derived from an EMBL/GenBank/DDBJ whole genome shotgun (WGS) entry which is preliminary data.</text>
</comment>
<protein>
    <submittedName>
        <fullName evidence="1">Uncharacterized protein</fullName>
    </submittedName>
</protein>
<dbReference type="AntiFam" id="ANF00267">
    <property type="entry name" value="DNA repeat translations related to WP_015765070.1"/>
</dbReference>
<dbReference type="Proteomes" id="UP000234212">
    <property type="component" value="Unassembled WGS sequence"/>
</dbReference>
<reference evidence="1 2" key="1">
    <citation type="submission" date="2017-12" db="EMBL/GenBank/DDBJ databases">
        <title>Phylogenetic diversity of female urinary microbiome.</title>
        <authorList>
            <person name="Thomas-White K."/>
            <person name="Wolfe A.J."/>
        </authorList>
    </citation>
    <scope>NUCLEOTIDE SEQUENCE [LARGE SCALE GENOMIC DNA]</scope>
    <source>
        <strain evidence="1 2">UMB0004</strain>
    </source>
</reference>
<gene>
    <name evidence="1" type="ORF">CYJ91_11050</name>
</gene>
<accession>A0AAP8IYM9</accession>
<proteinExistence type="predicted"/>
<evidence type="ECO:0000313" key="2">
    <source>
        <dbReference type="Proteomes" id="UP000234212"/>
    </source>
</evidence>
<organism evidence="1 2">
    <name type="scientific">Lacticaseibacillus rhamnosus</name>
    <name type="common">Lactobacillus rhamnosus</name>
    <dbReference type="NCBI Taxonomy" id="47715"/>
    <lineage>
        <taxon>Bacteria</taxon>
        <taxon>Bacillati</taxon>
        <taxon>Bacillota</taxon>
        <taxon>Bacilli</taxon>
        <taxon>Lactobacillales</taxon>
        <taxon>Lactobacillaceae</taxon>
        <taxon>Lacticaseibacillus</taxon>
    </lineage>
</organism>
<dbReference type="NCBIfam" id="NF040517">
    <property type="entry name" value="Lacto_Palin_RP2"/>
    <property type="match status" value="1"/>
</dbReference>
<dbReference type="AlphaFoldDB" id="A0AAP8IYM9"/>
<dbReference type="EMBL" id="PKJX01000005">
    <property type="protein sequence ID" value="PLA56197.1"/>
    <property type="molecule type" value="Genomic_DNA"/>
</dbReference>
<sequence>MAKAGIYGWKIATRTEVFFFGQCGGFILLSITRSQSQQSACKDLKPKWPKTSHLGLRPLTLRLLSAPARAHTKTDRWVGGLFTV</sequence>
<name>A0AAP8IYM9_LACRH</name>